<dbReference type="Pfam" id="PF00125">
    <property type="entry name" value="Histone"/>
    <property type="match status" value="1"/>
</dbReference>
<proteinExistence type="inferred from homology"/>
<dbReference type="SUPFAM" id="SSF47113">
    <property type="entry name" value="Histone-fold"/>
    <property type="match status" value="1"/>
</dbReference>
<reference evidence="3 4" key="1">
    <citation type="submission" date="2024-04" db="EMBL/GenBank/DDBJ databases">
        <authorList>
            <person name="Rising A."/>
            <person name="Reimegard J."/>
            <person name="Sonavane S."/>
            <person name="Akerstrom W."/>
            <person name="Nylinder S."/>
            <person name="Hedman E."/>
            <person name="Kallberg Y."/>
        </authorList>
    </citation>
    <scope>NUCLEOTIDE SEQUENCE [LARGE SCALE GENOMIC DNA]</scope>
</reference>
<dbReference type="InterPro" id="IPR000558">
    <property type="entry name" value="Histone_H2B"/>
</dbReference>
<dbReference type="GO" id="GO:0005634">
    <property type="term" value="C:nucleus"/>
    <property type="evidence" value="ECO:0007669"/>
    <property type="project" value="UniProtKB-ARBA"/>
</dbReference>
<evidence type="ECO:0000313" key="3">
    <source>
        <dbReference type="EMBL" id="CAL1279150.1"/>
    </source>
</evidence>
<comment type="caution">
    <text evidence="3">The sequence shown here is derived from an EMBL/GenBank/DDBJ whole genome shotgun (WGS) entry which is preliminary data.</text>
</comment>
<protein>
    <recommendedName>
        <fullName evidence="2">Core Histone H2A/H2B/H3 domain-containing protein</fullName>
    </recommendedName>
</protein>
<dbReference type="CDD" id="cd22910">
    <property type="entry name" value="HFD_H2B"/>
    <property type="match status" value="1"/>
</dbReference>
<dbReference type="EMBL" id="CAXIEN010000119">
    <property type="protein sequence ID" value="CAL1279150.1"/>
    <property type="molecule type" value="Genomic_DNA"/>
</dbReference>
<dbReference type="FunFam" id="1.10.20.10:FF:000043">
    <property type="entry name" value="Histone H2B"/>
    <property type="match status" value="1"/>
</dbReference>
<dbReference type="GO" id="GO:0000786">
    <property type="term" value="C:nucleosome"/>
    <property type="evidence" value="ECO:0007669"/>
    <property type="project" value="InterPro"/>
</dbReference>
<feature type="domain" description="Core Histone H2A/H2B/H3" evidence="2">
    <location>
        <begin position="22"/>
        <end position="93"/>
    </location>
</feature>
<dbReference type="GO" id="GO:0046982">
    <property type="term" value="F:protein heterodimerization activity"/>
    <property type="evidence" value="ECO:0007669"/>
    <property type="project" value="InterPro"/>
</dbReference>
<dbReference type="SMART" id="SM00427">
    <property type="entry name" value="H2B"/>
    <property type="match status" value="1"/>
</dbReference>
<evidence type="ECO:0000259" key="2">
    <source>
        <dbReference type="Pfam" id="PF00125"/>
    </source>
</evidence>
<evidence type="ECO:0000256" key="1">
    <source>
        <dbReference type="ARBA" id="ARBA00006846"/>
    </source>
</evidence>
<comment type="similarity">
    <text evidence="1">Belongs to the histone H2B family.</text>
</comment>
<dbReference type="AlphaFoldDB" id="A0AAV2A811"/>
<sequence length="143" mass="16239">MASTQKHPKKEKMKTGLPVKKLKSKRIESEFYYNHIFKVLRQVHPDIGIPRKAMSIVNCFMNDIFEYIVAEASDIGKHNECKTLASREIQTAVLLTLPSGLSKYAISEGAKALQKYVGNSIIYIPGIHSRYNISRNEALICFH</sequence>
<dbReference type="GO" id="GO:0003677">
    <property type="term" value="F:DNA binding"/>
    <property type="evidence" value="ECO:0007669"/>
    <property type="project" value="InterPro"/>
</dbReference>
<accession>A0AAV2A811</accession>
<dbReference type="Gene3D" id="1.10.20.10">
    <property type="entry name" value="Histone, subunit A"/>
    <property type="match status" value="1"/>
</dbReference>
<dbReference type="Proteomes" id="UP001497382">
    <property type="component" value="Unassembled WGS sequence"/>
</dbReference>
<gene>
    <name evidence="3" type="ORF">LARSCL_LOCUS10175</name>
</gene>
<dbReference type="GO" id="GO:0030527">
    <property type="term" value="F:structural constituent of chromatin"/>
    <property type="evidence" value="ECO:0007669"/>
    <property type="project" value="InterPro"/>
</dbReference>
<dbReference type="PRINTS" id="PR00621">
    <property type="entry name" value="HISTONEH2B"/>
</dbReference>
<dbReference type="InterPro" id="IPR007125">
    <property type="entry name" value="H2A/H2B/H3"/>
</dbReference>
<dbReference type="PANTHER" id="PTHR23428">
    <property type="entry name" value="HISTONE H2B"/>
    <property type="match status" value="1"/>
</dbReference>
<organism evidence="3 4">
    <name type="scientific">Larinioides sclopetarius</name>
    <dbReference type="NCBI Taxonomy" id="280406"/>
    <lineage>
        <taxon>Eukaryota</taxon>
        <taxon>Metazoa</taxon>
        <taxon>Ecdysozoa</taxon>
        <taxon>Arthropoda</taxon>
        <taxon>Chelicerata</taxon>
        <taxon>Arachnida</taxon>
        <taxon>Araneae</taxon>
        <taxon>Araneomorphae</taxon>
        <taxon>Entelegynae</taxon>
        <taxon>Araneoidea</taxon>
        <taxon>Araneidae</taxon>
        <taxon>Larinioides</taxon>
    </lineage>
</organism>
<name>A0AAV2A811_9ARAC</name>
<evidence type="ECO:0000313" key="4">
    <source>
        <dbReference type="Proteomes" id="UP001497382"/>
    </source>
</evidence>
<dbReference type="InterPro" id="IPR009072">
    <property type="entry name" value="Histone-fold"/>
</dbReference>
<keyword evidence="4" id="KW-1185">Reference proteome</keyword>